<evidence type="ECO:0000313" key="2">
    <source>
        <dbReference type="Proteomes" id="UP001153331"/>
    </source>
</evidence>
<organism evidence="1 2">
    <name type="scientific">Boeremia exigua</name>
    <dbReference type="NCBI Taxonomy" id="749465"/>
    <lineage>
        <taxon>Eukaryota</taxon>
        <taxon>Fungi</taxon>
        <taxon>Dikarya</taxon>
        <taxon>Ascomycota</taxon>
        <taxon>Pezizomycotina</taxon>
        <taxon>Dothideomycetes</taxon>
        <taxon>Pleosporomycetidae</taxon>
        <taxon>Pleosporales</taxon>
        <taxon>Pleosporineae</taxon>
        <taxon>Didymellaceae</taxon>
        <taxon>Boeremia</taxon>
    </lineage>
</organism>
<dbReference type="Proteomes" id="UP001153331">
    <property type="component" value="Unassembled WGS sequence"/>
</dbReference>
<dbReference type="EMBL" id="JAPHNI010000993">
    <property type="protein sequence ID" value="KAJ8107151.1"/>
    <property type="molecule type" value="Genomic_DNA"/>
</dbReference>
<proteinExistence type="predicted"/>
<protein>
    <submittedName>
        <fullName evidence="1">Uncharacterized protein</fullName>
    </submittedName>
</protein>
<reference evidence="1" key="1">
    <citation type="submission" date="2022-11" db="EMBL/GenBank/DDBJ databases">
        <title>Genome Sequence of Boeremia exigua.</title>
        <authorList>
            <person name="Buettner E."/>
        </authorList>
    </citation>
    <scope>NUCLEOTIDE SEQUENCE</scope>
    <source>
        <strain evidence="1">CU02</strain>
    </source>
</reference>
<keyword evidence="2" id="KW-1185">Reference proteome</keyword>
<evidence type="ECO:0000313" key="1">
    <source>
        <dbReference type="EMBL" id="KAJ8107151.1"/>
    </source>
</evidence>
<sequence length="170" mass="18855">MRLCFRRTGKCHPNQLLQSGLWTYCACIASDALEAWDQKERDGQIAYIEVISQEEMELFPNGRLLGFASNSKENSYTTKFSTPYKPSRLLVIAYSANKGRWRCTLRSADFAILKTVNKEIEHVVAGSGISLAGAVQPRGNIEMNNDDSLTIEVRSDATLSGLGSTCNKNL</sequence>
<gene>
    <name evidence="1" type="ORF">OPT61_g9063</name>
</gene>
<comment type="caution">
    <text evidence="1">The sequence shown here is derived from an EMBL/GenBank/DDBJ whole genome shotgun (WGS) entry which is preliminary data.</text>
</comment>
<accession>A0ACC2HVN3</accession>
<name>A0ACC2HVN3_9PLEO</name>